<dbReference type="EMBL" id="QWDE01000001">
    <property type="protein sequence ID" value="RFZ84747.1"/>
    <property type="molecule type" value="Genomic_DNA"/>
</dbReference>
<dbReference type="Pfam" id="PF01041">
    <property type="entry name" value="DegT_DnrJ_EryC1"/>
    <property type="match status" value="1"/>
</dbReference>
<dbReference type="InterPro" id="IPR000653">
    <property type="entry name" value="DegT/StrS_aminotransferase"/>
</dbReference>
<dbReference type="GO" id="GO:0008483">
    <property type="term" value="F:transaminase activity"/>
    <property type="evidence" value="ECO:0007669"/>
    <property type="project" value="UniProtKB-KW"/>
</dbReference>
<dbReference type="InterPro" id="IPR015424">
    <property type="entry name" value="PyrdxlP-dep_Trfase"/>
</dbReference>
<keyword evidence="2" id="KW-0663">Pyridoxal phosphate</keyword>
<dbReference type="OrthoDB" id="9804264at2"/>
<comment type="caution">
    <text evidence="3">The sequence shown here is derived from an EMBL/GenBank/DDBJ whole genome shotgun (WGS) entry which is preliminary data.</text>
</comment>
<gene>
    <name evidence="3" type="ORF">DYU05_03835</name>
</gene>
<dbReference type="PANTHER" id="PTHR30244">
    <property type="entry name" value="TRANSAMINASE"/>
    <property type="match status" value="1"/>
</dbReference>
<dbReference type="GO" id="GO:0000271">
    <property type="term" value="P:polysaccharide biosynthetic process"/>
    <property type="evidence" value="ECO:0007669"/>
    <property type="project" value="TreeGrafter"/>
</dbReference>
<accession>A0A3E2NUW6</accession>
<dbReference type="GO" id="GO:0030170">
    <property type="term" value="F:pyridoxal phosphate binding"/>
    <property type="evidence" value="ECO:0007669"/>
    <property type="project" value="TreeGrafter"/>
</dbReference>
<dbReference type="SUPFAM" id="SSF53383">
    <property type="entry name" value="PLP-dependent transferases"/>
    <property type="match status" value="1"/>
</dbReference>
<organism evidence="3 4">
    <name type="scientific">Mucilaginibacter terrenus</name>
    <dbReference type="NCBI Taxonomy" id="2482727"/>
    <lineage>
        <taxon>Bacteria</taxon>
        <taxon>Pseudomonadati</taxon>
        <taxon>Bacteroidota</taxon>
        <taxon>Sphingobacteriia</taxon>
        <taxon>Sphingobacteriales</taxon>
        <taxon>Sphingobacteriaceae</taxon>
        <taxon>Mucilaginibacter</taxon>
    </lineage>
</organism>
<dbReference type="Gene3D" id="3.40.640.10">
    <property type="entry name" value="Type I PLP-dependent aspartate aminotransferase-like (Major domain)"/>
    <property type="match status" value="1"/>
</dbReference>
<dbReference type="PANTHER" id="PTHR30244:SF34">
    <property type="entry name" value="DTDP-4-AMINO-4,6-DIDEOXYGALACTOSE TRANSAMINASE"/>
    <property type="match status" value="1"/>
</dbReference>
<dbReference type="InterPro" id="IPR015421">
    <property type="entry name" value="PyrdxlP-dep_Trfase_major"/>
</dbReference>
<sequence length="387" mass="42580">MVPRGKLDISYSEVFKAIWYCASDRLLSKQEYGLNANKLITLSVRTGFHLVLSALSLPPGSEVIVSNINIPDMYAIIAAHGLKAIPVPVRFDTLTVSTEDIQSVISKNTRVILLSHLFGALMDTTKIAALAKQRGLLLIEDCAQAFGGYYGDNVSNAAITMFSFGLIKTNTAVSGAVIQIRDPNLLQKVINLSNSLPCQSTSIFRKKLLKVLAIKLLTGKTLYSAFYKWCLKTNRDPDEVLSSATRGIPGTDVLGKISYRPCRANIILLKQRLNNFNLSNNFARTLKAREIVEGLALAAIAGGINTNNTYWVLPVKHNQPEKLIAYLRNNGFDATQKASSLIELEAATTTNHLQLNWLVYLPCYRSMSPKDCNRLNGLLLNFGLSGK</sequence>
<reference evidence="3 4" key="1">
    <citation type="submission" date="2018-08" db="EMBL/GenBank/DDBJ databases">
        <title>Mucilaginibacter terrae sp. nov., isolated from manganese diggings.</title>
        <authorList>
            <person name="Huang Y."/>
            <person name="Zhou Z."/>
        </authorList>
    </citation>
    <scope>NUCLEOTIDE SEQUENCE [LARGE SCALE GENOMIC DNA]</scope>
    <source>
        <strain evidence="3 4">ZH6</strain>
    </source>
</reference>
<evidence type="ECO:0000256" key="1">
    <source>
        <dbReference type="ARBA" id="ARBA00037999"/>
    </source>
</evidence>
<evidence type="ECO:0000313" key="4">
    <source>
        <dbReference type="Proteomes" id="UP000260823"/>
    </source>
</evidence>
<keyword evidence="3" id="KW-0032">Aminotransferase</keyword>
<proteinExistence type="inferred from homology"/>
<evidence type="ECO:0000256" key="2">
    <source>
        <dbReference type="RuleBase" id="RU004508"/>
    </source>
</evidence>
<keyword evidence="4" id="KW-1185">Reference proteome</keyword>
<dbReference type="AlphaFoldDB" id="A0A3E2NUW6"/>
<name>A0A3E2NUW6_9SPHI</name>
<keyword evidence="3" id="KW-0808">Transferase</keyword>
<evidence type="ECO:0000313" key="3">
    <source>
        <dbReference type="EMBL" id="RFZ84747.1"/>
    </source>
</evidence>
<comment type="similarity">
    <text evidence="1 2">Belongs to the DegT/DnrJ/EryC1 family.</text>
</comment>
<protein>
    <submittedName>
        <fullName evidence="3">DegT/DnrJ/EryC1/StrS aminotransferase family protein</fullName>
    </submittedName>
</protein>
<dbReference type="Proteomes" id="UP000260823">
    <property type="component" value="Unassembled WGS sequence"/>
</dbReference>